<evidence type="ECO:0000259" key="8">
    <source>
        <dbReference type="Pfam" id="PF14508"/>
    </source>
</evidence>
<keyword evidence="6" id="KW-0732">Signal</keyword>
<evidence type="ECO:0000256" key="3">
    <source>
        <dbReference type="ARBA" id="ARBA00022801"/>
    </source>
</evidence>
<evidence type="ECO:0000313" key="10">
    <source>
        <dbReference type="EMBL" id="KAA3769355.1"/>
    </source>
</evidence>
<evidence type="ECO:0000256" key="5">
    <source>
        <dbReference type="ARBA" id="ARBA00023295"/>
    </source>
</evidence>
<dbReference type="Gene3D" id="2.60.40.1180">
    <property type="entry name" value="Golgi alpha-mannosidase II"/>
    <property type="match status" value="1"/>
</dbReference>
<dbReference type="InterPro" id="IPR014718">
    <property type="entry name" value="GH-type_carb-bd"/>
</dbReference>
<dbReference type="EMBL" id="VWMK01000002">
    <property type="protein sequence ID" value="KAA3769355.1"/>
    <property type="molecule type" value="Genomic_DNA"/>
</dbReference>
<dbReference type="InterPro" id="IPR017853">
    <property type="entry name" value="GH"/>
</dbReference>
<proteinExistence type="predicted"/>
<protein>
    <submittedName>
        <fullName evidence="10">Glycoside hydrolase family 97 protein</fullName>
    </submittedName>
</protein>
<dbReference type="InterPro" id="IPR013785">
    <property type="entry name" value="Aldolase_TIM"/>
</dbReference>
<dbReference type="Gene3D" id="3.20.20.70">
    <property type="entry name" value="Aldolase class I"/>
    <property type="match status" value="1"/>
</dbReference>
<evidence type="ECO:0000259" key="7">
    <source>
        <dbReference type="Pfam" id="PF10566"/>
    </source>
</evidence>
<evidence type="ECO:0000256" key="1">
    <source>
        <dbReference type="ARBA" id="ARBA00001913"/>
    </source>
</evidence>
<keyword evidence="3 10" id="KW-0378">Hydrolase</keyword>
<dbReference type="InterPro" id="IPR029486">
    <property type="entry name" value="GH97_N"/>
</dbReference>
<dbReference type="GO" id="GO:0030246">
    <property type="term" value="F:carbohydrate binding"/>
    <property type="evidence" value="ECO:0007669"/>
    <property type="project" value="InterPro"/>
</dbReference>
<evidence type="ECO:0000256" key="4">
    <source>
        <dbReference type="ARBA" id="ARBA00022837"/>
    </source>
</evidence>
<dbReference type="RefSeq" id="WP_130058575.1">
    <property type="nucleotide sequence ID" value="NZ_JADNPJ010000016.1"/>
</dbReference>
<dbReference type="InterPro" id="IPR052720">
    <property type="entry name" value="Glycosyl_hydrolase_97"/>
</dbReference>
<dbReference type="SUPFAM" id="SSF51445">
    <property type="entry name" value="(Trans)glycosidases"/>
    <property type="match status" value="1"/>
</dbReference>
<dbReference type="InterPro" id="IPR013780">
    <property type="entry name" value="Glyco_hydro_b"/>
</dbReference>
<evidence type="ECO:0000313" key="11">
    <source>
        <dbReference type="Proteomes" id="UP000422221"/>
    </source>
</evidence>
<evidence type="ECO:0000256" key="2">
    <source>
        <dbReference type="ARBA" id="ARBA00011245"/>
    </source>
</evidence>
<feature type="domain" description="Glycosyl-hydrolase 97 catalytic" evidence="7">
    <location>
        <begin position="335"/>
        <end position="460"/>
    </location>
</feature>
<feature type="signal peptide" evidence="6">
    <location>
        <begin position="1"/>
        <end position="21"/>
    </location>
</feature>
<dbReference type="PANTHER" id="PTHR35803:SF2">
    <property type="entry name" value="RETAINING ALPHA-GALACTOSIDASE"/>
    <property type="match status" value="1"/>
</dbReference>
<feature type="chain" id="PRO_5029441376" evidence="6">
    <location>
        <begin position="22"/>
        <end position="755"/>
    </location>
</feature>
<keyword evidence="5" id="KW-0326">Glycosidase</keyword>
<comment type="caution">
    <text evidence="10">The sequence shown here is derived from an EMBL/GenBank/DDBJ whole genome shotgun (WGS) entry which is preliminary data.</text>
</comment>
<dbReference type="Proteomes" id="UP000422221">
    <property type="component" value="Unassembled WGS sequence"/>
</dbReference>
<feature type="domain" description="Glycosyl-hydrolase 97 N-terminal" evidence="8">
    <location>
        <begin position="27"/>
        <end position="293"/>
    </location>
</feature>
<dbReference type="InterPro" id="IPR029483">
    <property type="entry name" value="GH97_C"/>
</dbReference>
<evidence type="ECO:0000259" key="9">
    <source>
        <dbReference type="Pfam" id="PF14509"/>
    </source>
</evidence>
<dbReference type="InterPro" id="IPR019563">
    <property type="entry name" value="GH97_catalytic"/>
</dbReference>
<dbReference type="Pfam" id="PF10566">
    <property type="entry name" value="Glyco_hydro_97"/>
    <property type="match status" value="1"/>
</dbReference>
<comment type="subunit">
    <text evidence="2">Monomer.</text>
</comment>
<dbReference type="Pfam" id="PF14509">
    <property type="entry name" value="GH97_C"/>
    <property type="match status" value="1"/>
</dbReference>
<dbReference type="GO" id="GO:0016798">
    <property type="term" value="F:hydrolase activity, acting on glycosyl bonds"/>
    <property type="evidence" value="ECO:0007669"/>
    <property type="project" value="UniProtKB-KW"/>
</dbReference>
<keyword evidence="4" id="KW-0106">Calcium</keyword>
<dbReference type="PANTHER" id="PTHR35803">
    <property type="entry name" value="GLUCAN 1,4-ALPHA-GLUCOSIDASE SUSB-RELATED"/>
    <property type="match status" value="1"/>
</dbReference>
<organism evidence="10 11">
    <name type="scientific">Bacteroides salyersiae</name>
    <dbReference type="NCBI Taxonomy" id="291644"/>
    <lineage>
        <taxon>Bacteria</taxon>
        <taxon>Pseudomonadati</taxon>
        <taxon>Bacteroidota</taxon>
        <taxon>Bacteroidia</taxon>
        <taxon>Bacteroidales</taxon>
        <taxon>Bacteroidaceae</taxon>
        <taxon>Bacteroides</taxon>
    </lineage>
</organism>
<accession>A0A7J4XMX6</accession>
<dbReference type="Gene3D" id="2.70.98.10">
    <property type="match status" value="1"/>
</dbReference>
<name>A0A7J4XMX6_9BACE</name>
<evidence type="ECO:0000256" key="6">
    <source>
        <dbReference type="SAM" id="SignalP"/>
    </source>
</evidence>
<sequence length="755" mass="86397">MKKHLILIIVLCFAATLQLKAQKEYTVSSPNGTLELKIITEDTLSYQLFSGGEAISEISPIAMVVERNGRQLVLGENPVVEKCTRNFISQKIPMHLGENDEIDDTYNEMILDLGSLYSLHCRAYDEGVAYRMESKISGSITVRTEIAEFNFKDNPQVWIAYDEDKRTMSQWELPYKRELSVKSIKTGDYGINPCFFRNNKKAIGITVIESDLENYPGMYLLKKEAGNKLVGKWAEYPKKIKNENKYDSQAVLERYDYIAVTPGKRTYPWRGFIISHDDSELMNNDLVYKLAKPQVEGDFSWISGGRTAFEWLHDGELEGDLGFIYGPFGDGRPHTLEFYKYYVDFAAEMGFEWMTCDAGWGEEYIKELCTYARSKNIKIMVWSYFNFLLVDEPMLARFKEWGISGVKADFMSRDDQIAAGWIPTMAERCAKNQLMLLLHGCPKPVAWHRTYPNIISYEAVTGEESNKWNDNCNPVYHTVIPFLRMLGGAMDMTPGSLRNKTRKGWTWKGTGAPWSLGTRAHQMAQYVVYHQTLGFVSDAPTEYRKFPEIMEFLKHVPTVWNETKPLQGKIGEYAVMARRAGNEWYIGGLSNWTERSLNVGFSFLDPNTRYKAYIIEDIPEKNNDTSSRTGDATACKCYTADVTSQTQMSFQVAEGGGFVIRIYPDPDDTGMKGTEITEKVKIWYEQKNESIYVQLPERELTADIHLYDIAGRPFYPNYAANNNPLCIPVPYLSKGYYCIKCTTPDISQSTLIYKN</sequence>
<dbReference type="Pfam" id="PF14508">
    <property type="entry name" value="GH97_N"/>
    <property type="match status" value="1"/>
</dbReference>
<dbReference type="AlphaFoldDB" id="A0A7J4XMX6"/>
<feature type="domain" description="Glycosyl-hydrolase 97 C-terminal oligomerisation" evidence="9">
    <location>
        <begin position="559"/>
        <end position="662"/>
    </location>
</feature>
<comment type="cofactor">
    <cofactor evidence="1">
        <name>Ca(2+)</name>
        <dbReference type="ChEBI" id="CHEBI:29108"/>
    </cofactor>
</comment>
<gene>
    <name evidence="10" type="ORF">F3F73_02725</name>
</gene>
<reference evidence="10 11" key="1">
    <citation type="journal article" date="2019" name="Nat. Med.">
        <title>A library of human gut bacterial isolates paired with longitudinal multiomics data enables mechanistic microbiome research.</title>
        <authorList>
            <person name="Poyet M."/>
            <person name="Groussin M."/>
            <person name="Gibbons S.M."/>
            <person name="Avila-Pacheco J."/>
            <person name="Jiang X."/>
            <person name="Kearney S.M."/>
            <person name="Perrotta A.R."/>
            <person name="Berdy B."/>
            <person name="Zhao S."/>
            <person name="Lieberman T.D."/>
            <person name="Swanson P.K."/>
            <person name="Smith M."/>
            <person name="Roesemann S."/>
            <person name="Alexander J.E."/>
            <person name="Rich S.A."/>
            <person name="Livny J."/>
            <person name="Vlamakis H."/>
            <person name="Clish C."/>
            <person name="Bullock K."/>
            <person name="Deik A."/>
            <person name="Scott J."/>
            <person name="Pierce K.A."/>
            <person name="Xavier R.J."/>
            <person name="Alm E.J."/>
        </authorList>
    </citation>
    <scope>NUCLEOTIDE SEQUENCE [LARGE SCALE GENOMIC DNA]</scope>
    <source>
        <strain evidence="10 11">BIOML-A10</strain>
    </source>
</reference>